<accession>A0A182P8P3</accession>
<keyword evidence="1" id="KW-0343">GTPase activation</keyword>
<evidence type="ECO:0000256" key="3">
    <source>
        <dbReference type="SAM" id="MobiDB-lite"/>
    </source>
</evidence>
<name>A0A182P8P3_9DIPT</name>
<dbReference type="PANTHER" id="PTHR47219">
    <property type="entry name" value="RAB GTPASE-ACTIVATING PROTEIN 1-LIKE"/>
    <property type="match status" value="1"/>
</dbReference>
<feature type="compositionally biased region" description="Acidic residues" evidence="3">
    <location>
        <begin position="544"/>
        <end position="555"/>
    </location>
</feature>
<dbReference type="Proteomes" id="UP000075885">
    <property type="component" value="Unassembled WGS sequence"/>
</dbReference>
<dbReference type="InterPro" id="IPR006611">
    <property type="entry name" value="DUF1431_DROsp"/>
</dbReference>
<sequence length="965" mass="110075">MTGSINGFAGGYVVSSQSAIKYNLQLLSAPQVQVLADALTGIYGPWAQVNDAWPKILWPKEGGEDRIAYARPSMTRYDRYSLSSSDQQHQKQRVEPPETPEVSPNVVVVCAPTMTDEELLLLERANAERDEIFLRYDRGRKCDSIDAWEDPLFEVYTQADRYGFLHPVAPVQSKEAELLQHRIEMERVKKWVKMHKNWNSAATKENLRRRVMKGIPDRMRSAIWRKLLDLDRQIEENTGMYERMLDYARHHSPDIRQIDFDVNRQFRNHLFYRERYSVKQQSLFRVLAAYSMYNTEVGYCQGMSTVAAVLLMYFDEEDTFWALDVLMSNPRYAMHGLYIVGFPKLMRFLAHHDKILTKCLPKLKKHLDKHEVHSVLYSLKWFFVIFIERIPFSLCLRVWDIYMMFGERVLTAMAYNILKVHKTKLLRMKDMDQVTDFLQTSLHKQFGYDDDYVIKSLQSSMDELKKLKLLNLPPASANELPTMPRGQTVEPSTKARIGHRNEQFSEREIALKETVLYRSESKNDEEVQYNNGDEEVAGDRAATADDEDDERTEKDYDDITEDTVSQLHTGVSTSSLRTIQSFTTFDTGTSLATSLNSLVIIDTFDDYCDNDRIIEESTRLETIGHLGMLPKVRPMSSKAPHNRSGTSEKCKQKICEDRARDLGAFEGKIPERLHVVSPQMWRPCPDPPKPREFSCEDAGLLNMTRRKRAPVLKKTTCTSPAPSIEAPECVKIKKDLCLRVQMPGCGKVKFPPKCDVPLPVRDCVKQKAPVPSFSEVYKNPFPPLPISECLFSDVDGGSITKNSLTGTSVTSTNDISLTSYDRTCDIFRLQTAGQHQSNREPPPAGTTSAVLLLDQLAAQLSDEELSSYGAAVELMLDDDDDDDVDVVGDATKVEAERTTKTIQDNDNASLVQEELEEELEPMLQFSTDPTLNVQTNPSVMLQPVSDQQPVDEEDEDELTEKQLSF</sequence>
<dbReference type="InterPro" id="IPR000195">
    <property type="entry name" value="Rab-GAP-TBC_dom"/>
</dbReference>
<dbReference type="Pfam" id="PF07248">
    <property type="entry name" value="DUF1431"/>
    <property type="match status" value="1"/>
</dbReference>
<keyword evidence="2" id="KW-0175">Coiled coil</keyword>
<evidence type="ECO:0000256" key="2">
    <source>
        <dbReference type="ARBA" id="ARBA00023054"/>
    </source>
</evidence>
<dbReference type="SMART" id="SM00689">
    <property type="entry name" value="DM6"/>
    <property type="match status" value="1"/>
</dbReference>
<protein>
    <submittedName>
        <fullName evidence="5">Rab-GAP TBC domain-containing protein</fullName>
    </submittedName>
</protein>
<proteinExistence type="predicted"/>
<dbReference type="FunFam" id="1.10.10.750:FF:000003">
    <property type="entry name" value="GTPase activating protein (Evi5)"/>
    <property type="match status" value="1"/>
</dbReference>
<dbReference type="PANTHER" id="PTHR47219:SF25">
    <property type="entry name" value="RAB-GAP TBC DOMAIN-CONTAINING PROTEIN"/>
    <property type="match status" value="1"/>
</dbReference>
<reference evidence="6" key="1">
    <citation type="submission" date="2013-03" db="EMBL/GenBank/DDBJ databases">
        <title>The Genome Sequence of Anopheles epiroticus epiroticus2.</title>
        <authorList>
            <consortium name="The Broad Institute Genomics Platform"/>
            <person name="Neafsey D.E."/>
            <person name="Howell P."/>
            <person name="Walker B."/>
            <person name="Young S.K."/>
            <person name="Zeng Q."/>
            <person name="Gargeya S."/>
            <person name="Fitzgerald M."/>
            <person name="Haas B."/>
            <person name="Abouelleil A."/>
            <person name="Allen A.W."/>
            <person name="Alvarado L."/>
            <person name="Arachchi H.M."/>
            <person name="Berlin A.M."/>
            <person name="Chapman S.B."/>
            <person name="Gainer-Dewar J."/>
            <person name="Goldberg J."/>
            <person name="Griggs A."/>
            <person name="Gujja S."/>
            <person name="Hansen M."/>
            <person name="Howarth C."/>
            <person name="Imamovic A."/>
            <person name="Ireland A."/>
            <person name="Larimer J."/>
            <person name="McCowan C."/>
            <person name="Murphy C."/>
            <person name="Pearson M."/>
            <person name="Poon T.W."/>
            <person name="Priest M."/>
            <person name="Roberts A."/>
            <person name="Saif S."/>
            <person name="Shea T."/>
            <person name="Sisk P."/>
            <person name="Sykes S."/>
            <person name="Wortman J."/>
            <person name="Nusbaum C."/>
            <person name="Birren B."/>
        </authorList>
    </citation>
    <scope>NUCLEOTIDE SEQUENCE [LARGE SCALE GENOMIC DNA]</scope>
    <source>
        <strain evidence="6">Epiroticus2</strain>
    </source>
</reference>
<feature type="region of interest" description="Disordered" evidence="3">
    <location>
        <begin position="80"/>
        <end position="102"/>
    </location>
</feature>
<evidence type="ECO:0000313" key="6">
    <source>
        <dbReference type="Proteomes" id="UP000075885"/>
    </source>
</evidence>
<dbReference type="GO" id="GO:0005096">
    <property type="term" value="F:GTPase activator activity"/>
    <property type="evidence" value="ECO:0007669"/>
    <property type="project" value="UniProtKB-KW"/>
</dbReference>
<dbReference type="AlphaFoldDB" id="A0A182P8P3"/>
<dbReference type="Gene3D" id="1.10.472.80">
    <property type="entry name" value="Ypt/Rab-GAP domain of gyp1p, domain 3"/>
    <property type="match status" value="1"/>
</dbReference>
<feature type="compositionally biased region" description="Polar residues" evidence="3">
    <location>
        <begin position="928"/>
        <end position="948"/>
    </location>
</feature>
<evidence type="ECO:0000256" key="1">
    <source>
        <dbReference type="ARBA" id="ARBA00022468"/>
    </source>
</evidence>
<organism evidence="5 6">
    <name type="scientific">Anopheles epiroticus</name>
    <dbReference type="NCBI Taxonomy" id="199890"/>
    <lineage>
        <taxon>Eukaryota</taxon>
        <taxon>Metazoa</taxon>
        <taxon>Ecdysozoa</taxon>
        <taxon>Arthropoda</taxon>
        <taxon>Hexapoda</taxon>
        <taxon>Insecta</taxon>
        <taxon>Pterygota</taxon>
        <taxon>Neoptera</taxon>
        <taxon>Endopterygota</taxon>
        <taxon>Diptera</taxon>
        <taxon>Nematocera</taxon>
        <taxon>Culicoidea</taxon>
        <taxon>Culicidae</taxon>
        <taxon>Anophelinae</taxon>
        <taxon>Anopheles</taxon>
    </lineage>
</organism>
<feature type="region of interest" description="Disordered" evidence="3">
    <location>
        <begin position="520"/>
        <end position="555"/>
    </location>
</feature>
<dbReference type="Gene3D" id="1.10.10.750">
    <property type="entry name" value="Ypt/Rab-GAP domain of gyp1p, domain 1"/>
    <property type="match status" value="1"/>
</dbReference>
<dbReference type="InterPro" id="IPR035969">
    <property type="entry name" value="Rab-GAP_TBC_sf"/>
</dbReference>
<dbReference type="SMART" id="SM00164">
    <property type="entry name" value="TBC"/>
    <property type="match status" value="1"/>
</dbReference>
<feature type="compositionally biased region" description="Acidic residues" evidence="3">
    <location>
        <begin position="949"/>
        <end position="958"/>
    </location>
</feature>
<evidence type="ECO:0000259" key="4">
    <source>
        <dbReference type="PROSITE" id="PS50086"/>
    </source>
</evidence>
<dbReference type="Pfam" id="PF00566">
    <property type="entry name" value="RabGAP-TBC"/>
    <property type="match status" value="1"/>
</dbReference>
<dbReference type="STRING" id="199890.A0A182P8P3"/>
<dbReference type="GO" id="GO:0031267">
    <property type="term" value="F:small GTPase binding"/>
    <property type="evidence" value="ECO:0007669"/>
    <property type="project" value="TreeGrafter"/>
</dbReference>
<dbReference type="Gene3D" id="1.10.8.270">
    <property type="entry name" value="putative rabgap domain of human tbc1 domain family member 14 like domains"/>
    <property type="match status" value="1"/>
</dbReference>
<dbReference type="InterPro" id="IPR050302">
    <property type="entry name" value="Rab_GAP_TBC_domain"/>
</dbReference>
<dbReference type="EnsemblMetazoa" id="AEPI003297-RA">
    <property type="protein sequence ID" value="AEPI003297-PA"/>
    <property type="gene ID" value="AEPI003297"/>
</dbReference>
<feature type="region of interest" description="Disordered" evidence="3">
    <location>
        <begin position="928"/>
        <end position="965"/>
    </location>
</feature>
<reference evidence="5" key="2">
    <citation type="submission" date="2020-05" db="UniProtKB">
        <authorList>
            <consortium name="EnsemblMetazoa"/>
        </authorList>
    </citation>
    <scope>IDENTIFICATION</scope>
    <source>
        <strain evidence="5">Epiroticus2</strain>
    </source>
</reference>
<dbReference type="PROSITE" id="PS50086">
    <property type="entry name" value="TBC_RABGAP"/>
    <property type="match status" value="1"/>
</dbReference>
<dbReference type="FunFam" id="1.10.472.80:FF:000019">
    <property type="entry name" value="USP6 N-terminal like"/>
    <property type="match status" value="1"/>
</dbReference>
<dbReference type="VEuPathDB" id="VectorBase:AEPI003297"/>
<feature type="region of interest" description="Disordered" evidence="3">
    <location>
        <begin position="631"/>
        <end position="650"/>
    </location>
</feature>
<dbReference type="SUPFAM" id="SSF47923">
    <property type="entry name" value="Ypt/Rab-GAP domain of gyp1p"/>
    <property type="match status" value="2"/>
</dbReference>
<feature type="region of interest" description="Disordered" evidence="3">
    <location>
        <begin position="477"/>
        <end position="499"/>
    </location>
</feature>
<evidence type="ECO:0000313" key="5">
    <source>
        <dbReference type="EnsemblMetazoa" id="AEPI003297-PA"/>
    </source>
</evidence>
<dbReference type="FunFam" id="1.10.8.270:FF:000010">
    <property type="entry name" value="Putative USP6 N-terminal-like protein"/>
    <property type="match status" value="1"/>
</dbReference>
<feature type="domain" description="Rab-GAP TBC" evidence="4">
    <location>
        <begin position="214"/>
        <end position="406"/>
    </location>
</feature>
<keyword evidence="6" id="KW-1185">Reference proteome</keyword>